<dbReference type="EMBL" id="UINC01169497">
    <property type="protein sequence ID" value="SVD73065.1"/>
    <property type="molecule type" value="Genomic_DNA"/>
</dbReference>
<proteinExistence type="predicted"/>
<dbReference type="GO" id="GO:0008270">
    <property type="term" value="F:zinc ion binding"/>
    <property type="evidence" value="ECO:0007669"/>
    <property type="project" value="InterPro"/>
</dbReference>
<evidence type="ECO:0000259" key="1">
    <source>
        <dbReference type="Pfam" id="PF01433"/>
    </source>
</evidence>
<organism evidence="2">
    <name type="scientific">marine metagenome</name>
    <dbReference type="NCBI Taxonomy" id="408172"/>
    <lineage>
        <taxon>unclassified sequences</taxon>
        <taxon>metagenomes</taxon>
        <taxon>ecological metagenomes</taxon>
    </lineage>
</organism>
<feature type="domain" description="Peptidase M1 membrane alanine aminopeptidase" evidence="1">
    <location>
        <begin position="5"/>
        <end position="170"/>
    </location>
</feature>
<name>A0A382XQY9_9ZZZZ</name>
<dbReference type="Pfam" id="PF01433">
    <property type="entry name" value="Peptidase_M1"/>
    <property type="match status" value="1"/>
</dbReference>
<protein>
    <recommendedName>
        <fullName evidence="1">Peptidase M1 membrane alanine aminopeptidase domain-containing protein</fullName>
    </recommendedName>
</protein>
<dbReference type="GO" id="GO:0008237">
    <property type="term" value="F:metallopeptidase activity"/>
    <property type="evidence" value="ECO:0007669"/>
    <property type="project" value="InterPro"/>
</dbReference>
<evidence type="ECO:0000313" key="2">
    <source>
        <dbReference type="EMBL" id="SVD73065.1"/>
    </source>
</evidence>
<reference evidence="2" key="1">
    <citation type="submission" date="2018-05" db="EMBL/GenBank/DDBJ databases">
        <authorList>
            <person name="Lanie J.A."/>
            <person name="Ng W.-L."/>
            <person name="Kazmierczak K.M."/>
            <person name="Andrzejewski T.M."/>
            <person name="Davidsen T.M."/>
            <person name="Wayne K.J."/>
            <person name="Tettelin H."/>
            <person name="Glass J.I."/>
            <person name="Rusch D."/>
            <person name="Podicherti R."/>
            <person name="Tsui H.-C.T."/>
            <person name="Winkler M.E."/>
        </authorList>
    </citation>
    <scope>NUCLEOTIDE SEQUENCE</scope>
</reference>
<feature type="non-terminal residue" evidence="2">
    <location>
        <position position="1"/>
    </location>
</feature>
<accession>A0A382XQY9</accession>
<dbReference type="InterPro" id="IPR014782">
    <property type="entry name" value="Peptidase_M1_dom"/>
</dbReference>
<feature type="non-terminal residue" evidence="2">
    <location>
        <position position="268"/>
    </location>
</feature>
<dbReference type="AlphaFoldDB" id="A0A382XQY9"/>
<dbReference type="SUPFAM" id="SSF55486">
    <property type="entry name" value="Metalloproteases ('zincins'), catalytic domain"/>
    <property type="match status" value="1"/>
</dbReference>
<dbReference type="Gene3D" id="1.10.390.10">
    <property type="entry name" value="Neutral Protease Domain 2"/>
    <property type="match status" value="1"/>
</dbReference>
<sequence>SEREGLIVHEYGHIYFYGILANNEVDEAWLDEGFTTTQTSHYLMNRYGEHGFDLELDDDNKKFPNRYYPLGHDLHSDQWYAINFMRSGHDENISRSSYLYNNGSAYRLNAYTKPALMLTELKYVLGDSLYYAAMQHYYDKWKLKHVNETRFVDAIEEVVGEELDWFFDPWLHSTRHLDYGISSFKKISNNTGSWTVELGIKNKGTRFMPLLVETTFEDGSTDRRWWTNHIWRFEDTLSYAVDKKPVAVTLDPDVQTVDLDYRNNTTRM</sequence>
<gene>
    <name evidence="2" type="ORF">METZ01_LOCUS425919</name>
</gene>
<dbReference type="InterPro" id="IPR027268">
    <property type="entry name" value="Peptidase_M4/M1_CTD_sf"/>
</dbReference>